<dbReference type="PANTHER" id="PTHR10336">
    <property type="entry name" value="PHOSPHOINOSITIDE-SPECIFIC PHOSPHOLIPASE C FAMILY PROTEIN"/>
    <property type="match status" value="1"/>
</dbReference>
<dbReference type="Pfam" id="PF23329">
    <property type="entry name" value="EF_HAND_1_PLCG"/>
    <property type="match status" value="1"/>
</dbReference>
<dbReference type="SUPFAM" id="SSF51695">
    <property type="entry name" value="PLC-like phosphodiesterases"/>
    <property type="match status" value="1"/>
</dbReference>
<keyword evidence="8 12" id="KW-0442">Lipid degradation</keyword>
<dbReference type="PRINTS" id="PR00390">
    <property type="entry name" value="PHPHLIPASEC"/>
</dbReference>
<organism evidence="19 20">
    <name type="scientific">Brenthis ino</name>
    <name type="common">lesser marbled fritillary</name>
    <dbReference type="NCBI Taxonomy" id="405034"/>
    <lineage>
        <taxon>Eukaryota</taxon>
        <taxon>Metazoa</taxon>
        <taxon>Ecdysozoa</taxon>
        <taxon>Arthropoda</taxon>
        <taxon>Hexapoda</taxon>
        <taxon>Insecta</taxon>
        <taxon>Pterygota</taxon>
        <taxon>Neoptera</taxon>
        <taxon>Endopterygota</taxon>
        <taxon>Lepidoptera</taxon>
        <taxon>Glossata</taxon>
        <taxon>Ditrysia</taxon>
        <taxon>Papilionoidea</taxon>
        <taxon>Nymphalidae</taxon>
        <taxon>Heliconiinae</taxon>
        <taxon>Argynnini</taxon>
        <taxon>Brenthis</taxon>
    </lineage>
</organism>
<dbReference type="Pfam" id="PF00017">
    <property type="entry name" value="SH2"/>
    <property type="match status" value="2"/>
</dbReference>
<dbReference type="SUPFAM" id="SSF50044">
    <property type="entry name" value="SH3-domain"/>
    <property type="match status" value="1"/>
</dbReference>
<dbReference type="Pfam" id="PF00018">
    <property type="entry name" value="SH3_1"/>
    <property type="match status" value="1"/>
</dbReference>
<dbReference type="Gene3D" id="3.20.20.190">
    <property type="entry name" value="Phosphatidylinositol (PI) phosphodiesterase"/>
    <property type="match status" value="2"/>
</dbReference>
<evidence type="ECO:0000256" key="6">
    <source>
        <dbReference type="ARBA" id="ARBA00022801"/>
    </source>
</evidence>
<feature type="domain" description="SH2" evidence="17">
    <location>
        <begin position="655"/>
        <end position="737"/>
    </location>
</feature>
<feature type="domain" description="SH3" evidence="18">
    <location>
        <begin position="779"/>
        <end position="835"/>
    </location>
</feature>
<reference evidence="19" key="1">
    <citation type="submission" date="2021-12" db="EMBL/GenBank/DDBJ databases">
        <authorList>
            <person name="Martin H S."/>
        </authorList>
    </citation>
    <scope>NUCLEOTIDE SEQUENCE</scope>
</reference>
<keyword evidence="11" id="KW-0807">Transducer</keyword>
<dbReference type="Pfam" id="PF00387">
    <property type="entry name" value="PI-PLC-Y"/>
    <property type="match status" value="1"/>
</dbReference>
<dbReference type="PRINTS" id="PR00401">
    <property type="entry name" value="SH2DOMAIN"/>
</dbReference>
<dbReference type="InterPro" id="IPR016279">
    <property type="entry name" value="PLC-gamma"/>
</dbReference>
<dbReference type="Gene3D" id="1.10.238.10">
    <property type="entry name" value="EF-hand"/>
    <property type="match status" value="2"/>
</dbReference>
<dbReference type="CDD" id="cd16201">
    <property type="entry name" value="EFh_PI-PLCgamma"/>
    <property type="match status" value="1"/>
</dbReference>
<dbReference type="InterPro" id="IPR000008">
    <property type="entry name" value="C2_dom"/>
</dbReference>
<dbReference type="Gene3D" id="2.60.40.150">
    <property type="entry name" value="C2 domain"/>
    <property type="match status" value="1"/>
</dbReference>
<dbReference type="InterPro" id="IPR000980">
    <property type="entry name" value="SH2"/>
</dbReference>
<evidence type="ECO:0000256" key="12">
    <source>
        <dbReference type="RuleBase" id="RU361133"/>
    </source>
</evidence>
<dbReference type="EMBL" id="OV170231">
    <property type="protein sequence ID" value="CAH0715951.1"/>
    <property type="molecule type" value="Genomic_DNA"/>
</dbReference>
<dbReference type="AlphaFoldDB" id="A0A8J9Y754"/>
<dbReference type="GO" id="GO:0009395">
    <property type="term" value="P:phospholipid catabolic process"/>
    <property type="evidence" value="ECO:0007669"/>
    <property type="project" value="InterPro"/>
</dbReference>
<keyword evidence="5" id="KW-0677">Repeat</keyword>
<dbReference type="Gene3D" id="3.30.505.10">
    <property type="entry name" value="SH2 domain"/>
    <property type="match status" value="2"/>
</dbReference>
<dbReference type="FunFam" id="2.30.30.40:FF:000051">
    <property type="entry name" value="1-phosphatidylinositol 4,5-bisphosphate phosphodiesterase gamma"/>
    <property type="match status" value="1"/>
</dbReference>
<dbReference type="OrthoDB" id="269822at2759"/>
<gene>
    <name evidence="19" type="ORF">BINO364_LOCUS2810</name>
</gene>
<keyword evidence="3" id="KW-0728">SH3 domain</keyword>
<dbReference type="Gene3D" id="2.30.29.30">
    <property type="entry name" value="Pleckstrin-homology domain (PH domain)/Phosphotyrosine-binding domain (PTB)"/>
    <property type="match status" value="1"/>
</dbReference>
<dbReference type="GO" id="GO:0032587">
    <property type="term" value="C:ruffle membrane"/>
    <property type="evidence" value="ECO:0007669"/>
    <property type="project" value="TreeGrafter"/>
</dbReference>
<evidence type="ECO:0000256" key="7">
    <source>
        <dbReference type="ARBA" id="ARBA00022837"/>
    </source>
</evidence>
<dbReference type="InterPro" id="IPR036860">
    <property type="entry name" value="SH2_dom_sf"/>
</dbReference>
<dbReference type="FunFam" id="3.30.505.10:FF:000009">
    <property type="entry name" value="1-phosphatidylinositol 4,5-bisphosphate phosphodiesterase gamma"/>
    <property type="match status" value="1"/>
</dbReference>
<accession>A0A8J9Y754</accession>
<dbReference type="FunFam" id="3.30.505.10:FF:000011">
    <property type="entry name" value="1-phosphatidylinositol 4,5-bisphosphate phosphodiesterase gamma"/>
    <property type="match status" value="1"/>
</dbReference>
<feature type="domain" description="PI-PLC Y-box" evidence="14">
    <location>
        <begin position="937"/>
        <end position="1054"/>
    </location>
</feature>
<feature type="domain" description="PH" evidence="15">
    <location>
        <begin position="24"/>
        <end position="140"/>
    </location>
</feature>
<dbReference type="EC" id="3.1.4.11" evidence="2 12"/>
<feature type="domain" description="SH2" evidence="17">
    <location>
        <begin position="543"/>
        <end position="634"/>
    </location>
</feature>
<dbReference type="GO" id="GO:0048468">
    <property type="term" value="P:cell development"/>
    <property type="evidence" value="ECO:0007669"/>
    <property type="project" value="UniProtKB-ARBA"/>
</dbReference>
<evidence type="ECO:0000259" key="16">
    <source>
        <dbReference type="SMART" id="SM00239"/>
    </source>
</evidence>
<evidence type="ECO:0000259" key="15">
    <source>
        <dbReference type="SMART" id="SM00233"/>
    </source>
</evidence>
<name>A0A8J9Y754_9NEOP</name>
<dbReference type="GO" id="GO:0046488">
    <property type="term" value="P:phosphatidylinositol metabolic process"/>
    <property type="evidence" value="ECO:0007669"/>
    <property type="project" value="TreeGrafter"/>
</dbReference>
<dbReference type="FunFam" id="2.60.40.150:FF:000199">
    <property type="entry name" value="1-phosphatidylinositol 4,5-bisphosphate phosphodiesterase gamma"/>
    <property type="match status" value="1"/>
</dbReference>
<sequence length="1200" mass="138584">MNSVCFNGGNDRLIHEADQLISYIERGSTVLKFYPRKRPERRTLSVRRETHQVIWFRTTTPQRHAYEACLDIRDIKEVRPGKFSRDFEKWPEEAKRLESSKCFTIYYGGEFKLRSASFAAQTDKECEAWRQGLHFLIEEAVNASYPLQIERWLRKEFYSIENSNEKITIKEVKGFLPKINCKISTSKLRDIFQEVDNGKRGEIGFDDFSVLYHKLIFDENNVHEIFDKCSLYCANGSTITLREFQRFLLVEQHDRLGDEEVRASQFIRDYLKDPQRDIAEPYFTLNEFIEMLFSKQNSIWDSKNDEVTQDMTRPLAHYWISSSHNTYLTGDQFSSESSLEAYVRCLRAGCRCIELDCWDGPDGTPFIYHGHTLTTKIKLMDVLRTIKEHAFVVSDYPVILSIEDNCSLPQQRRMASAFQDVFGEMLVVQPHEKNETVLPSPHDLRRKIILKHKKLPEGAEENSFSIRQEEAKDLDLRNTIKNGILLLEDPIDKDWNPHAFVLTENKLYYTEHYSAQAEADGDSEGEGDGGEEGVPHDELHFGECWFHGKLAGNRQEAEELLRAHSYLGDGTFLVRESVTFVGDYCLSFWRQGKVNHCRIKLKQERGVTKYYLIDTVCFDSLYSLITHYRTHPLRSQEFLITLKEPVPQPKKHEGKEWWQPTCSRAQAEEWLRKANIDGAFLVRPSEKEQGSYAISFRCEREIKHCRIRHEGRLFSIGTVKFESLVDLVLYYDKQPLYKKIKLCFPISEDVIRKIMMEPDDNSVYGTPGYMDPSSFTSKITVKALYDYRARQDDELSFCKHAIITNVDKPDEGWWRGDYGGKRHHWFPANYVQEIETPHVPDINGLEGESAALGSLQKGVVDVVGAVVELVVGEESGGARWLVRVHSPTLCAPFDMAAPTRELALEWLAAVREAAHCASARSLRHRKMERTWRIAKEISDLIVYCRSVTFSQERLRATGFVHNEMSSFPETKAERLMCQPDATFFTAYHAVQLSRVYPKGQRIDSSNYNPVPFWNVGTQMVALNYQTPDRPMQLNAGKFRQNGGCGYVLKPEFMFEEGYNPYERRSVEKKVTPVMVRLRVVGARHLSKSGRGTASPFVEVEIIGAEYDNCVRLSTKTVTDNGINPIWNDICEFEVYNPDLALIRFLVQDEDMFGDPNFIGQATYPLRCLRTGYRSVILTNGYSEELELSSLLVHISVIQNH</sequence>
<dbReference type="CDD" id="cd11825">
    <property type="entry name" value="SH3_PLCgamma"/>
    <property type="match status" value="1"/>
</dbReference>
<dbReference type="Proteomes" id="UP000838878">
    <property type="component" value="Chromosome 11"/>
</dbReference>
<dbReference type="SMART" id="SM00148">
    <property type="entry name" value="PLCXc"/>
    <property type="match status" value="1"/>
</dbReference>
<evidence type="ECO:0000259" key="14">
    <source>
        <dbReference type="SMART" id="SM00149"/>
    </source>
</evidence>
<dbReference type="InterPro" id="IPR017946">
    <property type="entry name" value="PLC-like_Pdiesterase_TIM-brl"/>
</dbReference>
<dbReference type="InterPro" id="IPR011993">
    <property type="entry name" value="PH-like_dom_sf"/>
</dbReference>
<evidence type="ECO:0000259" key="17">
    <source>
        <dbReference type="SMART" id="SM00252"/>
    </source>
</evidence>
<dbReference type="InterPro" id="IPR056586">
    <property type="entry name" value="EF-hand_PLCG1"/>
</dbReference>
<evidence type="ECO:0000256" key="2">
    <source>
        <dbReference type="ARBA" id="ARBA00012368"/>
    </source>
</evidence>
<dbReference type="SUPFAM" id="SSF49562">
    <property type="entry name" value="C2 domain (Calcium/lipid-binding domain, CaLB)"/>
    <property type="match status" value="1"/>
</dbReference>
<dbReference type="InterPro" id="IPR001711">
    <property type="entry name" value="PLipase_C_Pinositol-sp_Y"/>
</dbReference>
<evidence type="ECO:0000256" key="3">
    <source>
        <dbReference type="ARBA" id="ARBA00022443"/>
    </source>
</evidence>
<dbReference type="InterPro" id="IPR001192">
    <property type="entry name" value="PI-PLC_fam"/>
</dbReference>
<dbReference type="InterPro" id="IPR035892">
    <property type="entry name" value="C2_domain_sf"/>
</dbReference>
<keyword evidence="7" id="KW-0106">Calcium</keyword>
<dbReference type="GO" id="GO:0048015">
    <property type="term" value="P:phosphatidylinositol-mediated signaling"/>
    <property type="evidence" value="ECO:0007669"/>
    <property type="project" value="TreeGrafter"/>
</dbReference>
<evidence type="ECO:0000313" key="20">
    <source>
        <dbReference type="Proteomes" id="UP000838878"/>
    </source>
</evidence>
<dbReference type="SMART" id="SM00326">
    <property type="entry name" value="SH3"/>
    <property type="match status" value="1"/>
</dbReference>
<proteinExistence type="predicted"/>
<evidence type="ECO:0000256" key="11">
    <source>
        <dbReference type="ARBA" id="ARBA00023224"/>
    </source>
</evidence>
<keyword evidence="6 12" id="KW-0378">Hydrolase</keyword>
<keyword evidence="4" id="KW-0597">Phosphoprotein</keyword>
<dbReference type="SMART" id="SM00252">
    <property type="entry name" value="SH2"/>
    <property type="match status" value="2"/>
</dbReference>
<keyword evidence="20" id="KW-1185">Reference proteome</keyword>
<evidence type="ECO:0000259" key="13">
    <source>
        <dbReference type="SMART" id="SM00148"/>
    </source>
</evidence>
<keyword evidence="10 12" id="KW-0443">Lipid metabolism</keyword>
<dbReference type="SMART" id="SM00149">
    <property type="entry name" value="PLCYc"/>
    <property type="match status" value="1"/>
</dbReference>
<dbReference type="InterPro" id="IPR057061">
    <property type="entry name" value="PLCG_EF-hand_2"/>
</dbReference>
<evidence type="ECO:0000256" key="8">
    <source>
        <dbReference type="ARBA" id="ARBA00022963"/>
    </source>
</evidence>
<dbReference type="GO" id="GO:0004435">
    <property type="term" value="F:phosphatidylinositol-4,5-bisphosphate phospholipase C activity"/>
    <property type="evidence" value="ECO:0007669"/>
    <property type="project" value="UniProtKB-EC"/>
</dbReference>
<dbReference type="GO" id="GO:0010634">
    <property type="term" value="P:positive regulation of epithelial cell migration"/>
    <property type="evidence" value="ECO:0007669"/>
    <property type="project" value="TreeGrafter"/>
</dbReference>
<evidence type="ECO:0000256" key="10">
    <source>
        <dbReference type="ARBA" id="ARBA00023098"/>
    </source>
</evidence>
<evidence type="ECO:0000256" key="5">
    <source>
        <dbReference type="ARBA" id="ARBA00022737"/>
    </source>
</evidence>
<dbReference type="Pfam" id="PF23583">
    <property type="entry name" value="EF_HAND_2_PLCG"/>
    <property type="match status" value="1"/>
</dbReference>
<dbReference type="InterPro" id="IPR000909">
    <property type="entry name" value="PLipase_C_PInositol-sp_X_dom"/>
</dbReference>
<dbReference type="SMART" id="SM00233">
    <property type="entry name" value="PH"/>
    <property type="match status" value="1"/>
</dbReference>
<evidence type="ECO:0000259" key="18">
    <source>
        <dbReference type="SMART" id="SM00326"/>
    </source>
</evidence>
<dbReference type="SMART" id="SM00239">
    <property type="entry name" value="C2"/>
    <property type="match status" value="1"/>
</dbReference>
<dbReference type="SUPFAM" id="SSF50729">
    <property type="entry name" value="PH domain-like"/>
    <property type="match status" value="1"/>
</dbReference>
<dbReference type="CDD" id="cd00275">
    <property type="entry name" value="C2_PLC_like"/>
    <property type="match status" value="1"/>
</dbReference>
<dbReference type="Pfam" id="PF00168">
    <property type="entry name" value="C2"/>
    <property type="match status" value="1"/>
</dbReference>
<feature type="domain" description="Phosphatidylinositol-specific phospholipase C X" evidence="13">
    <location>
        <begin position="309"/>
        <end position="453"/>
    </location>
</feature>
<evidence type="ECO:0000313" key="19">
    <source>
        <dbReference type="EMBL" id="CAH0715951.1"/>
    </source>
</evidence>
<dbReference type="CDD" id="cd10341">
    <property type="entry name" value="SH2_N-SH2_PLC_gamma_like"/>
    <property type="match status" value="1"/>
</dbReference>
<comment type="cofactor">
    <cofactor evidence="1">
        <name>Ca(2+)</name>
        <dbReference type="ChEBI" id="CHEBI:29108"/>
    </cofactor>
</comment>
<dbReference type="CDD" id="cd13362">
    <property type="entry name" value="PH_PLC_gamma"/>
    <property type="match status" value="1"/>
</dbReference>
<feature type="non-terminal residue" evidence="19">
    <location>
        <position position="1200"/>
    </location>
</feature>
<comment type="catalytic activity">
    <reaction evidence="12">
        <text>a 1,2-diacyl-sn-glycero-3-phospho-(1D-myo-inositol-4,5-bisphosphate) + H2O = 1D-myo-inositol 1,4,5-trisphosphate + a 1,2-diacyl-sn-glycerol + H(+)</text>
        <dbReference type="Rhea" id="RHEA:33179"/>
        <dbReference type="ChEBI" id="CHEBI:15377"/>
        <dbReference type="ChEBI" id="CHEBI:15378"/>
        <dbReference type="ChEBI" id="CHEBI:17815"/>
        <dbReference type="ChEBI" id="CHEBI:58456"/>
        <dbReference type="ChEBI" id="CHEBI:203600"/>
        <dbReference type="EC" id="3.1.4.11"/>
    </reaction>
</comment>
<dbReference type="PRINTS" id="PR00452">
    <property type="entry name" value="SH3DOMAIN"/>
</dbReference>
<evidence type="ECO:0000256" key="1">
    <source>
        <dbReference type="ARBA" id="ARBA00001913"/>
    </source>
</evidence>
<dbReference type="InterPro" id="IPR011992">
    <property type="entry name" value="EF-hand-dom_pair"/>
</dbReference>
<dbReference type="Pfam" id="PF00388">
    <property type="entry name" value="PI-PLC-X"/>
    <property type="match status" value="1"/>
</dbReference>
<dbReference type="SUPFAM" id="SSF47473">
    <property type="entry name" value="EF-hand"/>
    <property type="match status" value="1"/>
</dbReference>
<dbReference type="SUPFAM" id="SSF55550">
    <property type="entry name" value="SH2 domain"/>
    <property type="match status" value="2"/>
</dbReference>
<evidence type="ECO:0000256" key="9">
    <source>
        <dbReference type="ARBA" id="ARBA00022999"/>
    </source>
</evidence>
<dbReference type="PIRSF" id="PIRSF000952">
    <property type="entry name" value="PLC-gamma"/>
    <property type="match status" value="1"/>
</dbReference>
<dbReference type="InterPro" id="IPR035024">
    <property type="entry name" value="PLC-gamma_N-SH2"/>
</dbReference>
<dbReference type="CDD" id="cd08592">
    <property type="entry name" value="PI-PLCc_gamma"/>
    <property type="match status" value="1"/>
</dbReference>
<dbReference type="InterPro" id="IPR001452">
    <property type="entry name" value="SH3_domain"/>
</dbReference>
<dbReference type="InterPro" id="IPR001849">
    <property type="entry name" value="PH_domain"/>
</dbReference>
<keyword evidence="9" id="KW-0727">SH2 domain</keyword>
<evidence type="ECO:0000256" key="4">
    <source>
        <dbReference type="ARBA" id="ARBA00022553"/>
    </source>
</evidence>
<protein>
    <recommendedName>
        <fullName evidence="2 12">Phosphoinositide phospholipase C</fullName>
        <ecNumber evidence="2 12">3.1.4.11</ecNumber>
    </recommendedName>
</protein>
<dbReference type="FunFam" id="3.20.20.190:FF:000004">
    <property type="entry name" value="1-phosphatidylinositol 4,5-bisphosphate phosphodiesterase gamma"/>
    <property type="match status" value="1"/>
</dbReference>
<dbReference type="PANTHER" id="PTHR10336:SF159">
    <property type="entry name" value="1-PHOSPHATIDYLINOSITOL 4,5-BISPHOSPHATE PHOSPHODIESTERASE GAMMA"/>
    <property type="match status" value="1"/>
</dbReference>
<dbReference type="GO" id="GO:0051209">
    <property type="term" value="P:release of sequestered calcium ion into cytosol"/>
    <property type="evidence" value="ECO:0007669"/>
    <property type="project" value="TreeGrafter"/>
</dbReference>
<dbReference type="GO" id="GO:0009653">
    <property type="term" value="P:anatomical structure morphogenesis"/>
    <property type="evidence" value="ECO:0007669"/>
    <property type="project" value="UniProtKB-ARBA"/>
</dbReference>
<feature type="domain" description="C2" evidence="16">
    <location>
        <begin position="1074"/>
        <end position="1177"/>
    </location>
</feature>
<dbReference type="Gene3D" id="2.30.30.40">
    <property type="entry name" value="SH3 Domains"/>
    <property type="match status" value="1"/>
</dbReference>
<dbReference type="InterPro" id="IPR036028">
    <property type="entry name" value="SH3-like_dom_sf"/>
</dbReference>